<dbReference type="InterPro" id="IPR002692">
    <property type="entry name" value="S45"/>
</dbReference>
<dbReference type="Gene3D" id="3.60.20.10">
    <property type="entry name" value="Glutamine Phosphoribosylpyrophosphate, subunit 1, domain 1"/>
    <property type="match status" value="2"/>
</dbReference>
<dbReference type="PANTHER" id="PTHR34218">
    <property type="entry name" value="PEPTIDASE S45 PENICILLIN AMIDASE"/>
    <property type="match status" value="1"/>
</dbReference>
<accession>A0ABP3K6P0</accession>
<dbReference type="PANTHER" id="PTHR34218:SF4">
    <property type="entry name" value="ACYL-HOMOSERINE LACTONE ACYLASE QUIP"/>
    <property type="match status" value="1"/>
</dbReference>
<name>A0ABP3K6P0_9ACTN</name>
<reference evidence="5" key="1">
    <citation type="journal article" date="2019" name="Int. J. Syst. Evol. Microbiol.">
        <title>The Global Catalogue of Microorganisms (GCM) 10K type strain sequencing project: providing services to taxonomists for standard genome sequencing and annotation.</title>
        <authorList>
            <consortium name="The Broad Institute Genomics Platform"/>
            <consortium name="The Broad Institute Genome Sequencing Center for Infectious Disease"/>
            <person name="Wu L."/>
            <person name="Ma J."/>
        </authorList>
    </citation>
    <scope>NUCLEOTIDE SEQUENCE [LARGE SCALE GENOMIC DNA]</scope>
    <source>
        <strain evidence="5">JCM 4805</strain>
    </source>
</reference>
<feature type="region of interest" description="Disordered" evidence="2">
    <location>
        <begin position="365"/>
        <end position="384"/>
    </location>
</feature>
<feature type="chain" id="PRO_5046570431" evidence="3">
    <location>
        <begin position="34"/>
        <end position="942"/>
    </location>
</feature>
<evidence type="ECO:0000313" key="5">
    <source>
        <dbReference type="Proteomes" id="UP001500909"/>
    </source>
</evidence>
<keyword evidence="3" id="KW-0732">Signal</keyword>
<keyword evidence="5" id="KW-1185">Reference proteome</keyword>
<dbReference type="Proteomes" id="UP001500909">
    <property type="component" value="Unassembled WGS sequence"/>
</dbReference>
<proteinExistence type="inferred from homology"/>
<dbReference type="InterPro" id="IPR023343">
    <property type="entry name" value="Penicillin_amidase_dom1"/>
</dbReference>
<sequence>MRRRTGRRAAVTLAAVCALGASALAPLPAAAAAADDPAPDPADHCQGQCADILPPGENGNATLAEILGNKAFGTHPAHSSDQLGPYAALNGGYQSLTDDTLKNFFNDASFGVPADQVDKVTRPRDDVTITRDKKTGVPHIKGTTRYGTEYGAGYAAGQDRLWLMDLFRHIGRGELTSFAGGALANQGLEQEFWPKAPYTEQDLQDQVDAIRKNNGARGEQAMADAQAYVDGINAYREQSKKGRYFPGEYVLTGHVDAITNKGEIAPFKLTDLIALASVVGGLFGNGGGGEVQQALALRSAQQKYGVEKGTEVWESFRERNDPEAAMTLHDGQSFPYATKPEHAKGTALPDDGSVTAEPLVYDRKGAATAKSDPPQADVQTPKKLKPLKGVFQDGVLPKGSFDDTRHRGMSNALLVSGKHTASGHPVAVFGPQTGYFAPQLLMLQEIQGPGISARGASFAGVGMYVQLGRGQDYAWSATSASQDITDTYAVELCNADGSAPTKDSTGYRKDGRCVPMEKLERTNSWQPTVADPTAAGSYRMQVHRTDFGVVTHRATIDGKPVAYTSQRSTYRHEADSIIGFQMFNDPSYVKDATSFQQAAQHIGYAFNWFYADSKDIAYYNSGLNPVRNPDVDPSLPVRAEKAYEWQDWDPKANTSALTPAAQHPQSVGQDYYVSWNNKQAEDYDSAGFGNGSVHRGNLLDDRVKALVKDGGVTRAALTRAMSEAAVTDLRGEDVLPELLKVLRAAPVEDPKVKTAVQQLEAWRKDGAQRRETTPGSKTYAHSDAVRIMDAWWPLMIEKVFRPGLGDDLYDALKSNIAIDESPSAGHGPTGAHAGSAFQYGWWSYADKDLRAVLGEKVSGGLAERYCGNGDLSACHDTVVGTLREAAAKTAEQVYPGDDSCKAGDQWCSDAIIQRAVGGLTHDPISWQNRPTYQQVVEFPSHR</sequence>
<dbReference type="InterPro" id="IPR043147">
    <property type="entry name" value="Penicillin_amidase_A-knob"/>
</dbReference>
<evidence type="ECO:0000256" key="3">
    <source>
        <dbReference type="SAM" id="SignalP"/>
    </source>
</evidence>
<feature type="signal peptide" evidence="3">
    <location>
        <begin position="1"/>
        <end position="33"/>
    </location>
</feature>
<gene>
    <name evidence="4" type="ORF">GCM10010361_41310</name>
</gene>
<dbReference type="EMBL" id="BAAABY010000030">
    <property type="protein sequence ID" value="GAA0472858.1"/>
    <property type="molecule type" value="Genomic_DNA"/>
</dbReference>
<evidence type="ECO:0000256" key="2">
    <source>
        <dbReference type="SAM" id="MobiDB-lite"/>
    </source>
</evidence>
<comment type="similarity">
    <text evidence="1">Belongs to the peptidase S45 family.</text>
</comment>
<dbReference type="Pfam" id="PF01804">
    <property type="entry name" value="Penicil_amidase"/>
    <property type="match status" value="1"/>
</dbReference>
<protein>
    <submittedName>
        <fullName evidence="4">Penicillin acylase family protein</fullName>
    </submittedName>
</protein>
<organism evidence="4 5">
    <name type="scientific">Streptomyces olivaceiscleroticus</name>
    <dbReference type="NCBI Taxonomy" id="68245"/>
    <lineage>
        <taxon>Bacteria</taxon>
        <taxon>Bacillati</taxon>
        <taxon>Actinomycetota</taxon>
        <taxon>Actinomycetes</taxon>
        <taxon>Kitasatosporales</taxon>
        <taxon>Streptomycetaceae</taxon>
        <taxon>Streptomyces</taxon>
    </lineage>
</organism>
<dbReference type="Gene3D" id="1.10.439.10">
    <property type="entry name" value="Penicillin Amidohydrolase, domain 1"/>
    <property type="match status" value="1"/>
</dbReference>
<comment type="caution">
    <text evidence="4">The sequence shown here is derived from an EMBL/GenBank/DDBJ whole genome shotgun (WGS) entry which is preliminary data.</text>
</comment>
<dbReference type="Gene3D" id="1.10.1400.10">
    <property type="match status" value="1"/>
</dbReference>
<dbReference type="RefSeq" id="WP_346096548.1">
    <property type="nucleotide sequence ID" value="NZ_BAAABY010000030.1"/>
</dbReference>
<evidence type="ECO:0000313" key="4">
    <source>
        <dbReference type="EMBL" id="GAA0472858.1"/>
    </source>
</evidence>
<dbReference type="InterPro" id="IPR029055">
    <property type="entry name" value="Ntn_hydrolases_N"/>
</dbReference>
<dbReference type="PROSITE" id="PS51318">
    <property type="entry name" value="TAT"/>
    <property type="match status" value="1"/>
</dbReference>
<dbReference type="InterPro" id="IPR006311">
    <property type="entry name" value="TAT_signal"/>
</dbReference>
<dbReference type="SUPFAM" id="SSF56235">
    <property type="entry name" value="N-terminal nucleophile aminohydrolases (Ntn hydrolases)"/>
    <property type="match status" value="1"/>
</dbReference>
<evidence type="ECO:0000256" key="1">
    <source>
        <dbReference type="ARBA" id="ARBA00006586"/>
    </source>
</evidence>